<name>A0A3D9HFZ9_9FLAO</name>
<keyword evidence="2" id="KW-0378">Hydrolase</keyword>
<evidence type="ECO:0000313" key="3">
    <source>
        <dbReference type="Proteomes" id="UP000256629"/>
    </source>
</evidence>
<dbReference type="GO" id="GO:0004180">
    <property type="term" value="F:carboxypeptidase activity"/>
    <property type="evidence" value="ECO:0007669"/>
    <property type="project" value="UniProtKB-KW"/>
</dbReference>
<comment type="caution">
    <text evidence="2">The sequence shown here is derived from an EMBL/GenBank/DDBJ whole genome shotgun (WGS) entry which is preliminary data.</text>
</comment>
<accession>A0A3D9HFZ9</accession>
<dbReference type="RefSeq" id="WP_116524047.1">
    <property type="nucleotide sequence ID" value="NZ_QRDX01000004.1"/>
</dbReference>
<dbReference type="OrthoDB" id="1413766at2"/>
<dbReference type="SUPFAM" id="SSF49464">
    <property type="entry name" value="Carboxypeptidase regulatory domain-like"/>
    <property type="match status" value="1"/>
</dbReference>
<reference evidence="2 3" key="1">
    <citation type="submission" date="2018-07" db="EMBL/GenBank/DDBJ databases">
        <title>Genomic Encyclopedia of Type Strains, Phase III (KMG-III): the genomes of soil and plant-associated and newly described type strains.</title>
        <authorList>
            <person name="Whitman W."/>
        </authorList>
    </citation>
    <scope>NUCLEOTIDE SEQUENCE [LARGE SCALE GENOMIC DNA]</scope>
    <source>
        <strain evidence="2 3">CECT 8487</strain>
    </source>
</reference>
<evidence type="ECO:0000256" key="1">
    <source>
        <dbReference type="SAM" id="SignalP"/>
    </source>
</evidence>
<feature type="signal peptide" evidence="1">
    <location>
        <begin position="1"/>
        <end position="27"/>
    </location>
</feature>
<dbReference type="InterPro" id="IPR008969">
    <property type="entry name" value="CarboxyPept-like_regulatory"/>
</dbReference>
<dbReference type="Proteomes" id="UP000256629">
    <property type="component" value="Unassembled WGS sequence"/>
</dbReference>
<dbReference type="EMBL" id="QRDX01000004">
    <property type="protein sequence ID" value="RED48403.1"/>
    <property type="molecule type" value="Genomic_DNA"/>
</dbReference>
<keyword evidence="1" id="KW-0732">Signal</keyword>
<evidence type="ECO:0000313" key="2">
    <source>
        <dbReference type="EMBL" id="RED48403.1"/>
    </source>
</evidence>
<feature type="chain" id="PRO_5017533832" evidence="1">
    <location>
        <begin position="28"/>
        <end position="422"/>
    </location>
</feature>
<keyword evidence="3" id="KW-1185">Reference proteome</keyword>
<sequence length="422" mass="48634">MKKKNLYNRLLVAVCVFIIWGTNSSTSQNLSKFIEVKGIVVDASNNDHLVFTDLVIKGTNISTVTNIDGEFLLKVPIEYSEGAVVITHLGYETKEIDITYFKGTTKIELIPAVTTLDAVNLLARPVNAKDLVLQTLQKKGRLYNNDNTLMTAFYRETIKKRRKNASLSEAVVKIHKQPYTNYRKDNIELIKARKNTNYDRLDTLALKLQGGPFSNLYTDLVKYPEYIFTEEDIDDYEFSFGESTNIDKKLVYVVNFKQSSFINYPLYYGKLYIDAATLALTNAVYSLNVENRHLASQMFVRKKPRKVDVYPTKANYRVNYRIQNGKWHYAYSNILLSFKVNWKGKLFNSIYTLNSEMAVTDWEITNTKFAKIENQMLRPSTILTDQASGFSDPEFWGEYNIIEPEKSIENAISKIKKQLKKT</sequence>
<dbReference type="AlphaFoldDB" id="A0A3D9HFZ9"/>
<organism evidence="2 3">
    <name type="scientific">Seonamhaeicola aphaedonensis</name>
    <dbReference type="NCBI Taxonomy" id="1461338"/>
    <lineage>
        <taxon>Bacteria</taxon>
        <taxon>Pseudomonadati</taxon>
        <taxon>Bacteroidota</taxon>
        <taxon>Flavobacteriia</taxon>
        <taxon>Flavobacteriales</taxon>
        <taxon>Flavobacteriaceae</taxon>
    </lineage>
</organism>
<protein>
    <submittedName>
        <fullName evidence="2">Carboxypeptidase-like protein</fullName>
    </submittedName>
</protein>
<keyword evidence="2" id="KW-0645">Protease</keyword>
<dbReference type="Pfam" id="PF13715">
    <property type="entry name" value="CarbopepD_reg_2"/>
    <property type="match status" value="1"/>
</dbReference>
<keyword evidence="2" id="KW-0121">Carboxypeptidase</keyword>
<proteinExistence type="predicted"/>
<gene>
    <name evidence="2" type="ORF">DFQ02_104249</name>
</gene>